<sequence length="264" mass="30056">MCNPRRVRVRATRVISEQWRTEVVRTARAAGTVAGEATLTRSLRTLLARPLLVAFERALAEDPEWELVDGDYHHRVPDGLVVYRPATGDLEISVRLTAAVEVEGSATRVESGEVTDEVETEQEGLWYEDEWMGRTRRKAEEEAGRAAERIADELAERRRDGLRREAEEQARLRREHGTSAAEADARADADRKLEEESRLRERELRSAAQRRLEEVHERTMRGVQRAMVAGVQGAITEFAHRNGAQNFVVREEDGVVEIQFEMES</sequence>
<gene>
    <name evidence="3" type="ORF">GCM10010492_61050</name>
</gene>
<comment type="caution">
    <text evidence="3">The sequence shown here is derived from an EMBL/GenBank/DDBJ whole genome shotgun (WGS) entry which is preliminary data.</text>
</comment>
<accession>A0ABN0UJ46</accession>
<dbReference type="Proteomes" id="UP001500416">
    <property type="component" value="Unassembled WGS sequence"/>
</dbReference>
<evidence type="ECO:0000313" key="4">
    <source>
        <dbReference type="Proteomes" id="UP001500416"/>
    </source>
</evidence>
<protein>
    <recommendedName>
        <fullName evidence="2">FtsH ternary system domain-containing protein</fullName>
    </recommendedName>
</protein>
<dbReference type="InterPro" id="IPR045482">
    <property type="entry name" value="fvmX2"/>
</dbReference>
<proteinExistence type="predicted"/>
<evidence type="ECO:0000313" key="3">
    <source>
        <dbReference type="EMBL" id="GAA0252328.1"/>
    </source>
</evidence>
<dbReference type="Pfam" id="PF20000">
    <property type="entry name" value="fvmX2"/>
    <property type="match status" value="1"/>
</dbReference>
<feature type="region of interest" description="Disordered" evidence="1">
    <location>
        <begin position="167"/>
        <end position="204"/>
    </location>
</feature>
<organism evidence="3 4">
    <name type="scientific">Saccharothrix mutabilis subsp. mutabilis</name>
    <dbReference type="NCBI Taxonomy" id="66855"/>
    <lineage>
        <taxon>Bacteria</taxon>
        <taxon>Bacillati</taxon>
        <taxon>Actinomycetota</taxon>
        <taxon>Actinomycetes</taxon>
        <taxon>Pseudonocardiales</taxon>
        <taxon>Pseudonocardiaceae</taxon>
        <taxon>Saccharothrix</taxon>
    </lineage>
</organism>
<reference evidence="3 4" key="1">
    <citation type="journal article" date="2019" name="Int. J. Syst. Evol. Microbiol.">
        <title>The Global Catalogue of Microorganisms (GCM) 10K type strain sequencing project: providing services to taxonomists for standard genome sequencing and annotation.</title>
        <authorList>
            <consortium name="The Broad Institute Genomics Platform"/>
            <consortium name="The Broad Institute Genome Sequencing Center for Infectious Disease"/>
            <person name="Wu L."/>
            <person name="Ma J."/>
        </authorList>
    </citation>
    <scope>NUCLEOTIDE SEQUENCE [LARGE SCALE GENOMIC DNA]</scope>
    <source>
        <strain evidence="3 4">JCM 3380</strain>
    </source>
</reference>
<dbReference type="RefSeq" id="WP_343937401.1">
    <property type="nucleotide sequence ID" value="NZ_BAAABU010000020.1"/>
</dbReference>
<name>A0ABN0UJ46_9PSEU</name>
<evidence type="ECO:0000256" key="1">
    <source>
        <dbReference type="SAM" id="MobiDB-lite"/>
    </source>
</evidence>
<keyword evidence="4" id="KW-1185">Reference proteome</keyword>
<dbReference type="EMBL" id="BAAABU010000020">
    <property type="protein sequence ID" value="GAA0252328.1"/>
    <property type="molecule type" value="Genomic_DNA"/>
</dbReference>
<evidence type="ECO:0000259" key="2">
    <source>
        <dbReference type="Pfam" id="PF20000"/>
    </source>
</evidence>
<feature type="domain" description="FtsH ternary system" evidence="2">
    <location>
        <begin position="1"/>
        <end position="261"/>
    </location>
</feature>